<dbReference type="OrthoDB" id="1179119at2"/>
<proteinExistence type="predicted"/>
<evidence type="ECO:0000256" key="1">
    <source>
        <dbReference type="SAM" id="SignalP"/>
    </source>
</evidence>
<dbReference type="Pfam" id="PF20130">
    <property type="entry name" value="DUF6520"/>
    <property type="match status" value="1"/>
</dbReference>
<dbReference type="InterPro" id="IPR045391">
    <property type="entry name" value="DUF6520"/>
</dbReference>
<organism evidence="2 3">
    <name type="scientific">Seonamhaeicola maritimus</name>
    <dbReference type="NCBI Taxonomy" id="2591822"/>
    <lineage>
        <taxon>Bacteria</taxon>
        <taxon>Pseudomonadati</taxon>
        <taxon>Bacteroidota</taxon>
        <taxon>Flavobacteriia</taxon>
        <taxon>Flavobacteriales</taxon>
        <taxon>Flavobacteriaceae</taxon>
    </lineage>
</organism>
<dbReference type="EMBL" id="VRKQ01000008">
    <property type="protein sequence ID" value="TXG39574.1"/>
    <property type="molecule type" value="Genomic_DNA"/>
</dbReference>
<protein>
    <recommendedName>
        <fullName evidence="4">Secreted protein</fullName>
    </recommendedName>
</protein>
<keyword evidence="3" id="KW-1185">Reference proteome</keyword>
<accession>A0A5C7GMU9</accession>
<name>A0A5C7GMU9_9FLAO</name>
<sequence>MKSKVFKFILPAFALLLAVGFAFAAEDNYVSQTAYYNHPILGVQSVIIGDECQPSGAISCEFNGHQLYQEASLTTPLRKN</sequence>
<dbReference type="Proteomes" id="UP000321080">
    <property type="component" value="Unassembled WGS sequence"/>
</dbReference>
<evidence type="ECO:0000313" key="2">
    <source>
        <dbReference type="EMBL" id="TXG39574.1"/>
    </source>
</evidence>
<feature type="signal peptide" evidence="1">
    <location>
        <begin position="1"/>
        <end position="24"/>
    </location>
</feature>
<gene>
    <name evidence="2" type="ORF">FUA22_06825</name>
</gene>
<reference evidence="2 3" key="1">
    <citation type="submission" date="2019-08" db="EMBL/GenBank/DDBJ databases">
        <title>Seonamhaeicola sediminis sp. nov., isolated from marine sediment.</title>
        <authorList>
            <person name="Cao W.R."/>
        </authorList>
    </citation>
    <scope>NUCLEOTIDE SEQUENCE [LARGE SCALE GENOMIC DNA]</scope>
    <source>
        <strain evidence="2 3">1505</strain>
    </source>
</reference>
<feature type="chain" id="PRO_5023034556" description="Secreted protein" evidence="1">
    <location>
        <begin position="25"/>
        <end position="80"/>
    </location>
</feature>
<evidence type="ECO:0000313" key="3">
    <source>
        <dbReference type="Proteomes" id="UP000321080"/>
    </source>
</evidence>
<evidence type="ECO:0008006" key="4">
    <source>
        <dbReference type="Google" id="ProtNLM"/>
    </source>
</evidence>
<keyword evidence="1" id="KW-0732">Signal</keyword>
<dbReference type="RefSeq" id="WP_147767144.1">
    <property type="nucleotide sequence ID" value="NZ_VRKQ01000008.1"/>
</dbReference>
<dbReference type="AlphaFoldDB" id="A0A5C7GMU9"/>
<comment type="caution">
    <text evidence="2">The sequence shown here is derived from an EMBL/GenBank/DDBJ whole genome shotgun (WGS) entry which is preliminary data.</text>
</comment>